<dbReference type="CDD" id="cd06170">
    <property type="entry name" value="LuxR_C_like"/>
    <property type="match status" value="1"/>
</dbReference>
<dbReference type="PRINTS" id="PR00038">
    <property type="entry name" value="HTHLUXR"/>
</dbReference>
<dbReference type="InterPro" id="IPR016032">
    <property type="entry name" value="Sig_transdc_resp-reg_C-effctor"/>
</dbReference>
<dbReference type="Proteomes" id="UP000182769">
    <property type="component" value="Unassembled WGS sequence"/>
</dbReference>
<name>A0A0K6IH19_9GAMM</name>
<dbReference type="InterPro" id="IPR000792">
    <property type="entry name" value="Tscrpt_reg_LuxR_C"/>
</dbReference>
<evidence type="ECO:0000313" key="3">
    <source>
        <dbReference type="EMBL" id="CUB02356.1"/>
    </source>
</evidence>
<sequence length="210" mass="23582">MKVLCWNANGSVFEHWKKVVPSEASLVQTQGYEETLNRLEHDSFDYCFVYLDNDAFSEKVELVVQIREHYPNVKMVAFPYLRSQSAGVRMLSMGVNAQCSPYIAKEQLGLVLSVVDSGEIWGGKELIQQLIQNSSQNTAAHSDVLSFEGSELLSERELAVADKVAKGLSNKEIARHLDVTERTIKAHLTAIFKKLQIKDRLSLALLVQRG</sequence>
<dbReference type="SUPFAM" id="SSF46894">
    <property type="entry name" value="C-terminal effector domain of the bipartite response regulators"/>
    <property type="match status" value="1"/>
</dbReference>
<dbReference type="RefSeq" id="WP_055461329.1">
    <property type="nucleotide sequence ID" value="NZ_CYHG01000001.1"/>
</dbReference>
<dbReference type="OrthoDB" id="9794397at2"/>
<keyword evidence="4" id="KW-1185">Reference proteome</keyword>
<reference evidence="4" key="1">
    <citation type="submission" date="2015-08" db="EMBL/GenBank/DDBJ databases">
        <authorList>
            <person name="Varghese N."/>
        </authorList>
    </citation>
    <scope>NUCLEOTIDE SEQUENCE [LARGE SCALE GENOMIC DNA]</scope>
    <source>
        <strain evidence="4">JCM 18476</strain>
    </source>
</reference>
<protein>
    <submittedName>
        <fullName evidence="3">DNA-binding response regulator, NarL/FixJ family, contains REC and HTH domains</fullName>
    </submittedName>
</protein>
<dbReference type="GO" id="GO:0006355">
    <property type="term" value="P:regulation of DNA-templated transcription"/>
    <property type="evidence" value="ECO:0007669"/>
    <property type="project" value="InterPro"/>
</dbReference>
<dbReference type="STRING" id="1137284.GCA_001418205_00189"/>
<evidence type="ECO:0000259" key="2">
    <source>
        <dbReference type="PROSITE" id="PS50043"/>
    </source>
</evidence>
<evidence type="ECO:0000313" key="4">
    <source>
        <dbReference type="Proteomes" id="UP000182769"/>
    </source>
</evidence>
<dbReference type="AlphaFoldDB" id="A0A0K6IH19"/>
<dbReference type="PROSITE" id="PS00622">
    <property type="entry name" value="HTH_LUXR_1"/>
    <property type="match status" value="1"/>
</dbReference>
<evidence type="ECO:0000256" key="1">
    <source>
        <dbReference type="ARBA" id="ARBA00023125"/>
    </source>
</evidence>
<gene>
    <name evidence="3" type="ORF">Ga0061065_101189</name>
</gene>
<dbReference type="Gene3D" id="3.40.50.2300">
    <property type="match status" value="1"/>
</dbReference>
<accession>A0A0K6IH19</accession>
<organism evidence="3 4">
    <name type="scientific">Marinomonas fungiae</name>
    <dbReference type="NCBI Taxonomy" id="1137284"/>
    <lineage>
        <taxon>Bacteria</taxon>
        <taxon>Pseudomonadati</taxon>
        <taxon>Pseudomonadota</taxon>
        <taxon>Gammaproteobacteria</taxon>
        <taxon>Oceanospirillales</taxon>
        <taxon>Oceanospirillaceae</taxon>
        <taxon>Marinomonas</taxon>
    </lineage>
</organism>
<dbReference type="PANTHER" id="PTHR43214">
    <property type="entry name" value="TWO-COMPONENT RESPONSE REGULATOR"/>
    <property type="match status" value="1"/>
</dbReference>
<dbReference type="PROSITE" id="PS50043">
    <property type="entry name" value="HTH_LUXR_2"/>
    <property type="match status" value="1"/>
</dbReference>
<dbReference type="GO" id="GO:0003677">
    <property type="term" value="F:DNA binding"/>
    <property type="evidence" value="ECO:0007669"/>
    <property type="project" value="UniProtKB-KW"/>
</dbReference>
<dbReference type="InterPro" id="IPR039420">
    <property type="entry name" value="WalR-like"/>
</dbReference>
<keyword evidence="1 3" id="KW-0238">DNA-binding</keyword>
<dbReference type="PANTHER" id="PTHR43214:SF43">
    <property type="entry name" value="TWO-COMPONENT RESPONSE REGULATOR"/>
    <property type="match status" value="1"/>
</dbReference>
<feature type="domain" description="HTH luxR-type" evidence="2">
    <location>
        <begin position="146"/>
        <end position="210"/>
    </location>
</feature>
<proteinExistence type="predicted"/>
<dbReference type="Pfam" id="PF00196">
    <property type="entry name" value="GerE"/>
    <property type="match status" value="1"/>
</dbReference>
<dbReference type="SMART" id="SM00421">
    <property type="entry name" value="HTH_LUXR"/>
    <property type="match status" value="1"/>
</dbReference>
<dbReference type="EMBL" id="CYHG01000001">
    <property type="protein sequence ID" value="CUB02356.1"/>
    <property type="molecule type" value="Genomic_DNA"/>
</dbReference>